<dbReference type="Pfam" id="PF04082">
    <property type="entry name" value="Fungal_trans"/>
    <property type="match status" value="1"/>
</dbReference>
<accession>A0A9W9KPI1</accession>
<dbReference type="InterPro" id="IPR007219">
    <property type="entry name" value="XnlR_reg_dom"/>
</dbReference>
<evidence type="ECO:0000313" key="7">
    <source>
        <dbReference type="Proteomes" id="UP001149165"/>
    </source>
</evidence>
<keyword evidence="2" id="KW-0804">Transcription</keyword>
<keyword evidence="1" id="KW-0805">Transcription regulation</keyword>
<dbReference type="Proteomes" id="UP001149165">
    <property type="component" value="Unassembled WGS sequence"/>
</dbReference>
<dbReference type="PANTHER" id="PTHR47424">
    <property type="entry name" value="REGULATORY PROTEIN GAL4"/>
    <property type="match status" value="1"/>
</dbReference>
<dbReference type="EMBL" id="JAPQKH010000002">
    <property type="protein sequence ID" value="KAJ5113132.1"/>
    <property type="molecule type" value="Genomic_DNA"/>
</dbReference>
<name>A0A9W9KPI1_9EURO</name>
<feature type="transmembrane region" description="Helical" evidence="4">
    <location>
        <begin position="151"/>
        <end position="172"/>
    </location>
</feature>
<reference evidence="6" key="2">
    <citation type="journal article" date="2023" name="IMA Fungus">
        <title>Comparative genomic study of the Penicillium genus elucidates a diverse pangenome and 15 lateral gene transfer events.</title>
        <authorList>
            <person name="Petersen C."/>
            <person name="Sorensen T."/>
            <person name="Nielsen M.R."/>
            <person name="Sondergaard T.E."/>
            <person name="Sorensen J.L."/>
            <person name="Fitzpatrick D.A."/>
            <person name="Frisvad J.C."/>
            <person name="Nielsen K.L."/>
        </authorList>
    </citation>
    <scope>NUCLEOTIDE SEQUENCE</scope>
    <source>
        <strain evidence="6">IBT 30069</strain>
    </source>
</reference>
<dbReference type="GO" id="GO:0008270">
    <property type="term" value="F:zinc ion binding"/>
    <property type="evidence" value="ECO:0007669"/>
    <property type="project" value="InterPro"/>
</dbReference>
<organism evidence="6 7">
    <name type="scientific">Penicillium angulare</name>
    <dbReference type="NCBI Taxonomy" id="116970"/>
    <lineage>
        <taxon>Eukaryota</taxon>
        <taxon>Fungi</taxon>
        <taxon>Dikarya</taxon>
        <taxon>Ascomycota</taxon>
        <taxon>Pezizomycotina</taxon>
        <taxon>Eurotiomycetes</taxon>
        <taxon>Eurotiomycetidae</taxon>
        <taxon>Eurotiales</taxon>
        <taxon>Aspergillaceae</taxon>
        <taxon>Penicillium</taxon>
    </lineage>
</organism>
<protein>
    <recommendedName>
        <fullName evidence="5">Xylanolytic transcriptional activator regulatory domain-containing protein</fullName>
    </recommendedName>
</protein>
<dbReference type="SMART" id="SM00906">
    <property type="entry name" value="Fungal_trans"/>
    <property type="match status" value="1"/>
</dbReference>
<dbReference type="PANTHER" id="PTHR47424:SF6">
    <property type="entry name" value="PROLINE UTILIZATION TRANS-ACTIVATOR"/>
    <property type="match status" value="1"/>
</dbReference>
<keyword evidence="4" id="KW-1133">Transmembrane helix</keyword>
<feature type="domain" description="Xylanolytic transcriptional activator regulatory" evidence="5">
    <location>
        <begin position="168"/>
        <end position="241"/>
    </location>
</feature>
<dbReference type="GO" id="GO:0006351">
    <property type="term" value="P:DNA-templated transcription"/>
    <property type="evidence" value="ECO:0007669"/>
    <property type="project" value="InterPro"/>
</dbReference>
<dbReference type="InterPro" id="IPR051127">
    <property type="entry name" value="Fungal_SecMet_Regulators"/>
</dbReference>
<dbReference type="OrthoDB" id="3266505at2759"/>
<dbReference type="CDD" id="cd12148">
    <property type="entry name" value="fungal_TF_MHR"/>
    <property type="match status" value="1"/>
</dbReference>
<keyword evidence="4" id="KW-0812">Transmembrane</keyword>
<evidence type="ECO:0000256" key="3">
    <source>
        <dbReference type="ARBA" id="ARBA00023242"/>
    </source>
</evidence>
<keyword evidence="3" id="KW-0539">Nucleus</keyword>
<evidence type="ECO:0000256" key="1">
    <source>
        <dbReference type="ARBA" id="ARBA00023015"/>
    </source>
</evidence>
<comment type="caution">
    <text evidence="6">The sequence shown here is derived from an EMBL/GenBank/DDBJ whole genome shotgun (WGS) entry which is preliminary data.</text>
</comment>
<keyword evidence="7" id="KW-1185">Reference proteome</keyword>
<evidence type="ECO:0000256" key="4">
    <source>
        <dbReference type="SAM" id="Phobius"/>
    </source>
</evidence>
<dbReference type="GO" id="GO:0003677">
    <property type="term" value="F:DNA binding"/>
    <property type="evidence" value="ECO:0007669"/>
    <property type="project" value="InterPro"/>
</dbReference>
<sequence>MRSRRDSTDLNVKEYWRPTHLQSSIHIVAESITHLPPRPIAEFLSIMFFKYTEVNSFYAERPWVQEKLDLCYNPNTIFTASDIPWVCTIFAILAVGTQMAHMEEDRAGSDFNVPEDIFACSEDAIGLGFYRIACKLVPDVIIAASYESVQAFLILAVFALPVSTGGLSYTYFGLAMKMAIQNGMHRKYTGDDFNRKTIELRNRLFWSVYSLERRTSIMHGRPNSLARCEVNADLPTNSPEFDSPNFGNMIAFIDLVSWTAEVSETLVQFKRCPKRLLSEYSERLMHLKIKTRQWWESLPINHDCRDLTPQGPLFRHNCHLKLCYLGIYVYMGRPFIFNPRNRYLEEERNDNESQQSELVKDCVQSAFEILATLQSLADNFGLCRASYTEFSSCRAALLVILAESLNSGMSSALHGGLNRGMVLIRQMTGGTSSQSEISYIESMEMAIRQLLSNNESDEHRSNTAQRSTSAYAKFKDWTQSMKRDNCFGNTTELSSFSPVSCLNSGAGSAFNPDINDWNNLLNSDWTASELNLDPEAFLDPGT</sequence>
<dbReference type="AlphaFoldDB" id="A0A9W9KPI1"/>
<evidence type="ECO:0000259" key="5">
    <source>
        <dbReference type="SMART" id="SM00906"/>
    </source>
</evidence>
<proteinExistence type="predicted"/>
<gene>
    <name evidence="6" type="ORF">N7456_001666</name>
</gene>
<evidence type="ECO:0000313" key="6">
    <source>
        <dbReference type="EMBL" id="KAJ5113132.1"/>
    </source>
</evidence>
<evidence type="ECO:0000256" key="2">
    <source>
        <dbReference type="ARBA" id="ARBA00023163"/>
    </source>
</evidence>
<keyword evidence="4" id="KW-0472">Membrane</keyword>
<reference evidence="6" key="1">
    <citation type="submission" date="2022-11" db="EMBL/GenBank/DDBJ databases">
        <authorList>
            <person name="Petersen C."/>
        </authorList>
    </citation>
    <scope>NUCLEOTIDE SEQUENCE</scope>
    <source>
        <strain evidence="6">IBT 30069</strain>
    </source>
</reference>